<dbReference type="InterPro" id="IPR007431">
    <property type="entry name" value="ACP_PD"/>
</dbReference>
<evidence type="ECO:0000256" key="1">
    <source>
        <dbReference type="ARBA" id="ARBA00022516"/>
    </source>
</evidence>
<name>A0A7J5AMI4_9FLAO</name>
<comment type="caution">
    <text evidence="4">The sequence shown here is derived from an EMBL/GenBank/DDBJ whole genome shotgun (WGS) entry which is preliminary data.</text>
</comment>
<dbReference type="EMBL" id="WAEM01000001">
    <property type="protein sequence ID" value="KAB1158199.1"/>
    <property type="molecule type" value="Genomic_DNA"/>
</dbReference>
<evidence type="ECO:0000313" key="5">
    <source>
        <dbReference type="Proteomes" id="UP000490922"/>
    </source>
</evidence>
<keyword evidence="5" id="KW-1185">Reference proteome</keyword>
<protein>
    <submittedName>
        <fullName evidence="4">DUF479 domain-containing protein</fullName>
    </submittedName>
</protein>
<accession>A0A7J5AMI4</accession>
<proteinExistence type="predicted"/>
<dbReference type="PANTHER" id="PTHR38764">
    <property type="entry name" value="ACYL CARRIER PROTEIN PHOSPHODIESTERASE"/>
    <property type="match status" value="1"/>
</dbReference>
<dbReference type="GO" id="GO:0006633">
    <property type="term" value="P:fatty acid biosynthetic process"/>
    <property type="evidence" value="ECO:0007669"/>
    <property type="project" value="InterPro"/>
</dbReference>
<gene>
    <name evidence="4" type="ORF">F6464_03705</name>
</gene>
<organism evidence="4 5">
    <name type="scientific">Flavobacterium luteum</name>
    <dbReference type="NCBI Taxonomy" id="2026654"/>
    <lineage>
        <taxon>Bacteria</taxon>
        <taxon>Pseudomonadati</taxon>
        <taxon>Bacteroidota</taxon>
        <taxon>Flavobacteriia</taxon>
        <taxon>Flavobacteriales</taxon>
        <taxon>Flavobacteriaceae</taxon>
        <taxon>Flavobacterium</taxon>
    </lineage>
</organism>
<dbReference type="Proteomes" id="UP000490922">
    <property type="component" value="Unassembled WGS sequence"/>
</dbReference>
<keyword evidence="2" id="KW-0378">Hydrolase</keyword>
<dbReference type="GO" id="GO:0008770">
    <property type="term" value="F:[acyl-carrier-protein] phosphodiesterase activity"/>
    <property type="evidence" value="ECO:0007669"/>
    <property type="project" value="InterPro"/>
</dbReference>
<evidence type="ECO:0000313" key="4">
    <source>
        <dbReference type="EMBL" id="KAB1158199.1"/>
    </source>
</evidence>
<evidence type="ECO:0000256" key="2">
    <source>
        <dbReference type="ARBA" id="ARBA00022801"/>
    </source>
</evidence>
<dbReference type="PIRSF" id="PIRSF011489">
    <property type="entry name" value="DUF479"/>
    <property type="match status" value="1"/>
</dbReference>
<dbReference type="OrthoDB" id="8442777at2"/>
<sequence length="194" mass="23392">MNFLAHIYLSGENDLVQIGNFMADGIRGKHFETFPKDIQKGIFLHRSIDTYTDAHPIFRKSTKRLHEKYHHYSGVIVDVFYDHFLAKNFHNYSDETLEYFATRFYQSLQNNYEILTDKTKGMMTYMIQQNWLVSYQTVEGIERILTQMDNRIKNNSNIRFSVHELRQFYAEFEEEFTFFFEELRNFSNQKLLSL</sequence>
<evidence type="ECO:0000256" key="3">
    <source>
        <dbReference type="ARBA" id="ARBA00023098"/>
    </source>
</evidence>
<dbReference type="AlphaFoldDB" id="A0A7J5AMI4"/>
<dbReference type="RefSeq" id="WP_151106434.1">
    <property type="nucleotide sequence ID" value="NZ_WAEM01000001.1"/>
</dbReference>
<dbReference type="Pfam" id="PF04336">
    <property type="entry name" value="ACP_PD"/>
    <property type="match status" value="1"/>
</dbReference>
<keyword evidence="3" id="KW-0443">Lipid metabolism</keyword>
<reference evidence="4 5" key="1">
    <citation type="submission" date="2019-09" db="EMBL/GenBank/DDBJ databases">
        <title>Flavobacterium sp. nov., isolated from glacier ice.</title>
        <authorList>
            <person name="Liu Q."/>
        </authorList>
    </citation>
    <scope>NUCLEOTIDE SEQUENCE [LARGE SCALE GENOMIC DNA]</scope>
    <source>
        <strain evidence="4 5">NBRC 112527</strain>
    </source>
</reference>
<keyword evidence="1" id="KW-0444">Lipid biosynthesis</keyword>
<dbReference type="PANTHER" id="PTHR38764:SF1">
    <property type="entry name" value="ACYL CARRIER PROTEIN PHOSPHODIESTERASE"/>
    <property type="match status" value="1"/>
</dbReference>